<dbReference type="NCBIfam" id="NF037959">
    <property type="entry name" value="MFS_SpdSyn"/>
    <property type="match status" value="1"/>
</dbReference>
<dbReference type="GO" id="GO:0006596">
    <property type="term" value="P:polyamine biosynthetic process"/>
    <property type="evidence" value="ECO:0007669"/>
    <property type="project" value="UniProtKB-KW"/>
</dbReference>
<accession>A0A1G5Z754</accession>
<keyword evidence="1" id="KW-0620">Polyamine biosynthesis</keyword>
<evidence type="ECO:0000256" key="1">
    <source>
        <dbReference type="ARBA" id="ARBA00023115"/>
    </source>
</evidence>
<feature type="domain" description="Methyltransferase" evidence="2">
    <location>
        <begin position="63"/>
        <end position="130"/>
    </location>
</feature>
<protein>
    <submittedName>
        <fullName evidence="3">Nodulation protein S (NodS)</fullName>
    </submittedName>
</protein>
<dbReference type="STRING" id="1165689.SAMN02927914_04349"/>
<dbReference type="SUPFAM" id="SSF53335">
    <property type="entry name" value="S-adenosyl-L-methionine-dependent methyltransferases"/>
    <property type="match status" value="1"/>
</dbReference>
<organism evidence="3 4">
    <name type="scientific">Mesorhizobium qingshengii</name>
    <dbReference type="NCBI Taxonomy" id="1165689"/>
    <lineage>
        <taxon>Bacteria</taxon>
        <taxon>Pseudomonadati</taxon>
        <taxon>Pseudomonadota</taxon>
        <taxon>Alphaproteobacteria</taxon>
        <taxon>Hyphomicrobiales</taxon>
        <taxon>Phyllobacteriaceae</taxon>
        <taxon>Mesorhizobium</taxon>
    </lineage>
</organism>
<dbReference type="OrthoDB" id="8062132at2"/>
<dbReference type="Gene3D" id="3.40.50.150">
    <property type="entry name" value="Vaccinia Virus protein VP39"/>
    <property type="match status" value="1"/>
</dbReference>
<dbReference type="InterPro" id="IPR029063">
    <property type="entry name" value="SAM-dependent_MTases_sf"/>
</dbReference>
<reference evidence="3 4" key="1">
    <citation type="submission" date="2016-10" db="EMBL/GenBank/DDBJ databases">
        <authorList>
            <person name="de Groot N.N."/>
        </authorList>
    </citation>
    <scope>NUCLEOTIDE SEQUENCE [LARGE SCALE GENOMIC DNA]</scope>
    <source>
        <strain evidence="3 4">CGMCC 1.12097</strain>
    </source>
</reference>
<dbReference type="PANTHER" id="PTHR43317:SF1">
    <property type="entry name" value="THERMOSPERMINE SYNTHASE ACAULIS5"/>
    <property type="match status" value="1"/>
</dbReference>
<dbReference type="EMBL" id="FMXM01000014">
    <property type="protein sequence ID" value="SDA90422.1"/>
    <property type="molecule type" value="Genomic_DNA"/>
</dbReference>
<evidence type="ECO:0000259" key="2">
    <source>
        <dbReference type="Pfam" id="PF13649"/>
    </source>
</evidence>
<name>A0A1G5Z754_9HYPH</name>
<dbReference type="RefSeq" id="WP_091581950.1">
    <property type="nucleotide sequence ID" value="NZ_FMXM01000014.1"/>
</dbReference>
<dbReference type="Proteomes" id="UP000198588">
    <property type="component" value="Unassembled WGS sequence"/>
</dbReference>
<evidence type="ECO:0000313" key="3">
    <source>
        <dbReference type="EMBL" id="SDA90422.1"/>
    </source>
</evidence>
<dbReference type="CDD" id="cd02440">
    <property type="entry name" value="AdoMet_MTases"/>
    <property type="match status" value="1"/>
</dbReference>
<dbReference type="InterPro" id="IPR041698">
    <property type="entry name" value="Methyltransf_25"/>
</dbReference>
<dbReference type="PANTHER" id="PTHR43317">
    <property type="entry name" value="THERMOSPERMINE SYNTHASE ACAULIS5"/>
    <property type="match status" value="1"/>
</dbReference>
<proteinExistence type="predicted"/>
<dbReference type="Pfam" id="PF13649">
    <property type="entry name" value="Methyltransf_25"/>
    <property type="match status" value="1"/>
</dbReference>
<gene>
    <name evidence="3" type="ORF">SAMN02927914_04349</name>
</gene>
<evidence type="ECO:0000313" key="4">
    <source>
        <dbReference type="Proteomes" id="UP000198588"/>
    </source>
</evidence>
<dbReference type="AlphaFoldDB" id="A0A1G5Z754"/>
<sequence length="256" mass="27956">MIRVAKYHTDFGNIEVLRTKDSGSFIYRQGGCYQSECDPNGISVVPYIHAIFGLLAQAEVSDVLMIGCGGGSLGTMLDRVGVRVTIVDINPKAFQIAQQYFGLPRGVHCCTSDGRDFLRADRHRYDAIVLDAYSGRRIPDHLCAETFFGLAQTRLKNSSGMLIGNVHARHDLDTMPDRVAAKLSNIWANVRLLDTRGASDRNALVMAGKVRDLVQPTLLVPPSVGADEIAHDLSLLAFRPWHVPRRAAQGAGRGAS</sequence>